<keyword evidence="2" id="KW-1185">Reference proteome</keyword>
<dbReference type="OrthoDB" id="5951206at2759"/>
<evidence type="ECO:0000313" key="2">
    <source>
        <dbReference type="Proteomes" id="UP001152795"/>
    </source>
</evidence>
<dbReference type="Pfam" id="PF00078">
    <property type="entry name" value="RVT_1"/>
    <property type="match status" value="1"/>
</dbReference>
<dbReference type="EMBL" id="CACRXK020015756">
    <property type="protein sequence ID" value="CAB4028829.1"/>
    <property type="molecule type" value="Genomic_DNA"/>
</dbReference>
<dbReference type="SUPFAM" id="SSF56672">
    <property type="entry name" value="DNA/RNA polymerases"/>
    <property type="match status" value="1"/>
</dbReference>
<dbReference type="CDD" id="cd01650">
    <property type="entry name" value="RT_nLTR_like"/>
    <property type="match status" value="1"/>
</dbReference>
<dbReference type="PROSITE" id="PS50878">
    <property type="entry name" value="RT_POL"/>
    <property type="match status" value="1"/>
</dbReference>
<organism evidence="1 2">
    <name type="scientific">Paramuricea clavata</name>
    <name type="common">Red gorgonian</name>
    <name type="synonym">Violescent sea-whip</name>
    <dbReference type="NCBI Taxonomy" id="317549"/>
    <lineage>
        <taxon>Eukaryota</taxon>
        <taxon>Metazoa</taxon>
        <taxon>Cnidaria</taxon>
        <taxon>Anthozoa</taxon>
        <taxon>Octocorallia</taxon>
        <taxon>Malacalcyonacea</taxon>
        <taxon>Plexauridae</taxon>
        <taxon>Paramuricea</taxon>
    </lineage>
</organism>
<name>A0A6S7L8K5_PARCT</name>
<accession>A0A6S7L8K5</accession>
<comment type="caution">
    <text evidence="1">The sequence shown here is derived from an EMBL/GenBank/DDBJ whole genome shotgun (WGS) entry which is preliminary data.</text>
</comment>
<dbReference type="InterPro" id="IPR043502">
    <property type="entry name" value="DNA/RNA_pol_sf"/>
</dbReference>
<evidence type="ECO:0000313" key="1">
    <source>
        <dbReference type="EMBL" id="CAB4028829.1"/>
    </source>
</evidence>
<dbReference type="InterPro" id="IPR000477">
    <property type="entry name" value="RT_dom"/>
</dbReference>
<dbReference type="PANTHER" id="PTHR33332">
    <property type="entry name" value="REVERSE TRANSCRIPTASE DOMAIN-CONTAINING PROTEIN"/>
    <property type="match status" value="1"/>
</dbReference>
<protein>
    <submittedName>
        <fullName evidence="1">Uncharacterized protein</fullName>
    </submittedName>
</protein>
<dbReference type="AlphaFoldDB" id="A0A6S7L8K5"/>
<dbReference type="Proteomes" id="UP001152795">
    <property type="component" value="Unassembled WGS sequence"/>
</dbReference>
<gene>
    <name evidence="1" type="ORF">PACLA_8A036848</name>
</gene>
<sequence>MGKNCLPVYFRGECNIGNGSTCNCDIIMLGYKEKCDEAKNGKLEHVEYIHRYGTTWNSGRNYLYEHAMKRKTAYLYYIFVDEDASMRPNVDSNVNVTSLGLWRSFENFLVEYEPAVGITAYCHGKSNRCKWQRNKPGGNGVYVLSGWLFDACFNAFHHDALPYLLPYNLKNENKSWIYSQHYVATLAKHYFSGSVLIYGNVNIVNGGHREYPRTSDPERFKEQDLVISKYVDLITKSRKKPEWKNRINVSETMDKHFCKCYKRITVLAPIVHDIITASIKQCKYPSHYKHGLVTPVPKAYPPTDISDDFRQISVLPHIGKILERVQLQLNQNDITLRSSQHGFTSGRSTTSALISITQPWFNATDNTCRDKAGIHALFIDFKKTFDLVDHGILLNKLALMNVNKSFWLWVKSFLCGRTQQVKINQTLSSIEGCPAGVPQGSALSPTLFNIHIDNLDTSVPEDLEVSTYKYADDCTQSECIMKGECSNMQKVLDSVQNWSNANKMKLNAKKTKDMWICFGKSIPQPPNLYIGDVMIERVNTFKLLGASCQSNMKWNSHIKEITRKGNRRLCHLRQCRKAHLPTEVGLATYCTKIRPLLEYAAPVWGGLPHYLVNDLERIQRRSLRIIGLPVDTLPPLSERRDKLTLRKMEAITQDVNHPCHHLVPIAHAEARLFH</sequence>
<proteinExistence type="predicted"/>
<reference evidence="1" key="1">
    <citation type="submission" date="2020-04" db="EMBL/GenBank/DDBJ databases">
        <authorList>
            <person name="Alioto T."/>
            <person name="Alioto T."/>
            <person name="Gomez Garrido J."/>
        </authorList>
    </citation>
    <scope>NUCLEOTIDE SEQUENCE</scope>
    <source>
        <strain evidence="1">A484AB</strain>
    </source>
</reference>